<organism evidence="3 4">
    <name type="scientific">Kibdelosporangium phytohabitans</name>
    <dbReference type="NCBI Taxonomy" id="860235"/>
    <lineage>
        <taxon>Bacteria</taxon>
        <taxon>Bacillati</taxon>
        <taxon>Actinomycetota</taxon>
        <taxon>Actinomycetes</taxon>
        <taxon>Pseudonocardiales</taxon>
        <taxon>Pseudonocardiaceae</taxon>
        <taxon>Kibdelosporangium</taxon>
    </lineage>
</organism>
<accession>A0A0N7F4Q6</accession>
<protein>
    <submittedName>
        <fullName evidence="3">Uncharacterized protein</fullName>
    </submittedName>
</protein>
<sequence length="310" mass="31453">MKFMRVKLVTSVPNDVTESDILQRLVKAVGMLVGLTAGLFLFALLTAGKANAGQDNGNAQPGLLGGVTNGLGDVVDAAVAPVARGAATAVEPVITPVTEAVAPITRPVLAPVTRALSPVLSDVSGVVKPVTEPLLGSVVRAVDSVVKPVNKAIAAEPVVDAVTGPESPGASRNDREPRHSPDTGRTDRETQPVDSPVVESVTPSLAPQHHGVTRHADTRPADIVPVHKVNTGLPMWSVKPAPSAPPTPPSGPVATGAPGGVTNAPHGPGADGSTVTGTRVLPRPVGSWGAASGMSVGPSWWTSYGRHHPS</sequence>
<gene>
    <name evidence="3" type="ORF">AOZ06_39180</name>
</gene>
<proteinExistence type="predicted"/>
<keyword evidence="2" id="KW-0472">Membrane</keyword>
<dbReference type="KEGG" id="kphy:AOZ06_39180"/>
<feature type="compositionally biased region" description="Basic and acidic residues" evidence="1">
    <location>
        <begin position="172"/>
        <end position="191"/>
    </location>
</feature>
<feature type="compositionally biased region" description="Pro residues" evidence="1">
    <location>
        <begin position="242"/>
        <end position="251"/>
    </location>
</feature>
<feature type="transmembrane region" description="Helical" evidence="2">
    <location>
        <begin position="28"/>
        <end position="48"/>
    </location>
</feature>
<evidence type="ECO:0000313" key="3">
    <source>
        <dbReference type="EMBL" id="ALG12095.1"/>
    </source>
</evidence>
<dbReference type="EMBL" id="CP012752">
    <property type="protein sequence ID" value="ALG12095.1"/>
    <property type="molecule type" value="Genomic_DNA"/>
</dbReference>
<evidence type="ECO:0000256" key="1">
    <source>
        <dbReference type="SAM" id="MobiDB-lite"/>
    </source>
</evidence>
<dbReference type="AlphaFoldDB" id="A0A0N7F4Q6"/>
<evidence type="ECO:0000313" key="4">
    <source>
        <dbReference type="Proteomes" id="UP000063699"/>
    </source>
</evidence>
<name>A0A0N7F4Q6_9PSEU</name>
<evidence type="ECO:0000256" key="2">
    <source>
        <dbReference type="SAM" id="Phobius"/>
    </source>
</evidence>
<keyword evidence="2" id="KW-0812">Transmembrane</keyword>
<dbReference type="STRING" id="860235.AOZ06_39180"/>
<keyword evidence="4" id="KW-1185">Reference proteome</keyword>
<reference evidence="3 4" key="1">
    <citation type="submission" date="2015-07" db="EMBL/GenBank/DDBJ databases">
        <title>Genome sequencing of Kibdelosporangium phytohabitans.</title>
        <authorList>
            <person name="Qin S."/>
            <person name="Xing K."/>
        </authorList>
    </citation>
    <scope>NUCLEOTIDE SEQUENCE [LARGE SCALE GENOMIC DNA]</scope>
    <source>
        <strain evidence="3 4">KLBMP1111</strain>
    </source>
</reference>
<dbReference type="Proteomes" id="UP000063699">
    <property type="component" value="Chromosome"/>
</dbReference>
<feature type="region of interest" description="Disordered" evidence="1">
    <location>
        <begin position="239"/>
        <end position="310"/>
    </location>
</feature>
<feature type="region of interest" description="Disordered" evidence="1">
    <location>
        <begin position="160"/>
        <end position="222"/>
    </location>
</feature>
<keyword evidence="2" id="KW-1133">Transmembrane helix</keyword>